<evidence type="ECO:0000256" key="4">
    <source>
        <dbReference type="ARBA" id="ARBA00022771"/>
    </source>
</evidence>
<comment type="function">
    <text evidence="11">Plays a role in repairing double-strand DNA breaks, probably involving stabilizing or processing branched DNA or blocked replication forks.</text>
</comment>
<dbReference type="Pfam" id="PF18073">
    <property type="entry name" value="Zn_ribbon_LapB"/>
    <property type="match status" value="1"/>
</dbReference>
<sequence>MKTRTIHVCTSCGSSAMRWQGQCPGCGEWNTLEARSGSTQGKTQNVSPASRPSRLSSVDLTRADHMPTGMQELDDVLGGGLVPGGVVLLGGEPGIGKSTLLLQLLSLAGTKDGHTLYISGEESLPQIRSRAQRLGLDQENLQAMATGSLEDILAALSSHGPYQLVIIDSVQTISSSESDSMPGAPTQIRQVSSSLIKAAKESGTCIFLVGHVTKEGQIAGPKLLEHMVDTVIYLEGDKEHLFRILRVIKNRFGPTDELVMFQMGALGLEVIQDPSTFFLQARDPALSGTAVVMAVDGHKPFAVEVQALATPSFLSIPRRTALGFDLNRLHLLLAVMEKKLQRSLAQSDIYTKIGGGLKLVDPGLDLGLVAAVLSSFHNQSLPERAIFWGEVDLNGQIRPVLGQDIRLKQAFRLGYKPVFCPRSPESDTGISTIMELQDMLFGSNNPGS</sequence>
<dbReference type="PRINTS" id="PR01874">
    <property type="entry name" value="DNAREPAIRADA"/>
</dbReference>
<keyword evidence="10 11" id="KW-0234">DNA repair</keyword>
<comment type="domain">
    <text evidence="11">The middle region has homology to RecA with ATPase motifs including the RadA KNRFG motif, while the C-terminus is homologous to Lon protease.</text>
</comment>
<dbReference type="FunFam" id="3.40.50.300:FF:000050">
    <property type="entry name" value="DNA repair protein RadA"/>
    <property type="match status" value="1"/>
</dbReference>
<dbReference type="Pfam" id="PF13481">
    <property type="entry name" value="AAA_25"/>
    <property type="match status" value="1"/>
</dbReference>
<dbReference type="GO" id="GO:0005524">
    <property type="term" value="F:ATP binding"/>
    <property type="evidence" value="ECO:0007669"/>
    <property type="project" value="UniProtKB-UniRule"/>
</dbReference>
<proteinExistence type="inferred from homology"/>
<evidence type="ECO:0000256" key="5">
    <source>
        <dbReference type="ARBA" id="ARBA00022801"/>
    </source>
</evidence>
<comment type="caution">
    <text evidence="16">The sequence shown here is derived from an EMBL/GenBank/DDBJ whole genome shotgun (WGS) entry which is preliminary data.</text>
</comment>
<keyword evidence="1 11" id="KW-0479">Metal-binding</keyword>
<evidence type="ECO:0000256" key="14">
    <source>
        <dbReference type="SAM" id="MobiDB-lite"/>
    </source>
</evidence>
<evidence type="ECO:0000256" key="11">
    <source>
        <dbReference type="HAMAP-Rule" id="MF_01498"/>
    </source>
</evidence>
<keyword evidence="6 13" id="KW-0862">Zinc</keyword>
<keyword evidence="7 11" id="KW-0067">ATP-binding</keyword>
<comment type="similarity">
    <text evidence="11 13">Belongs to the RecA family. RadA subfamily.</text>
</comment>
<evidence type="ECO:0000313" key="16">
    <source>
        <dbReference type="EMBL" id="EFI35128.1"/>
    </source>
</evidence>
<comment type="function">
    <text evidence="13">DNA-dependent ATPase involved in processing of recombination intermediates, plays a role in repairing DNA breaks. Stimulates the branch migration of RecA-mediated strand transfer reactions, allowing the 3' invading strand to extend heteroduplex DNA faster. Binds ssDNA in the presence of ADP but not other nucleotides, has ATPase activity that is stimulated by ssDNA and various branched DNA structures, but inhibited by SSB. Does not have RecA's homology-searching function.</text>
</comment>
<organism evidence="16 17">
    <name type="scientific">Desulfonatronospira thiodismutans ASO3-1</name>
    <dbReference type="NCBI Taxonomy" id="555779"/>
    <lineage>
        <taxon>Bacteria</taxon>
        <taxon>Pseudomonadati</taxon>
        <taxon>Thermodesulfobacteriota</taxon>
        <taxon>Desulfovibrionia</taxon>
        <taxon>Desulfovibrionales</taxon>
        <taxon>Desulfonatronovibrionaceae</taxon>
        <taxon>Desulfonatronospira</taxon>
    </lineage>
</organism>
<feature type="compositionally biased region" description="Polar residues" evidence="14">
    <location>
        <begin position="36"/>
        <end position="58"/>
    </location>
</feature>
<evidence type="ECO:0000256" key="9">
    <source>
        <dbReference type="ARBA" id="ARBA00023125"/>
    </source>
</evidence>
<feature type="short sequence motif" description="RadA KNRFG motif" evidence="11">
    <location>
        <begin position="249"/>
        <end position="253"/>
    </location>
</feature>
<gene>
    <name evidence="11" type="primary">radA</name>
    <name evidence="16" type="ORF">Dthio_PD2522</name>
</gene>
<dbReference type="GO" id="GO:0000725">
    <property type="term" value="P:recombinational repair"/>
    <property type="evidence" value="ECO:0007669"/>
    <property type="project" value="UniProtKB-UniRule"/>
</dbReference>
<evidence type="ECO:0000313" key="17">
    <source>
        <dbReference type="Proteomes" id="UP000005496"/>
    </source>
</evidence>
<dbReference type="InterPro" id="IPR027417">
    <property type="entry name" value="P-loop_NTPase"/>
</dbReference>
<keyword evidence="9 11" id="KW-0238">DNA-binding</keyword>
<evidence type="ECO:0000259" key="15">
    <source>
        <dbReference type="PROSITE" id="PS50162"/>
    </source>
</evidence>
<dbReference type="InterPro" id="IPR020588">
    <property type="entry name" value="RecA_ATP-bd"/>
</dbReference>
<evidence type="ECO:0000256" key="3">
    <source>
        <dbReference type="ARBA" id="ARBA00022763"/>
    </source>
</evidence>
<dbReference type="AlphaFoldDB" id="D6SQV2"/>
<dbReference type="Gene3D" id="3.40.50.300">
    <property type="entry name" value="P-loop containing nucleotide triphosphate hydrolases"/>
    <property type="match status" value="1"/>
</dbReference>
<dbReference type="PANTHER" id="PTHR32472">
    <property type="entry name" value="DNA REPAIR PROTEIN RADA"/>
    <property type="match status" value="1"/>
</dbReference>
<dbReference type="Gene3D" id="3.30.230.10">
    <property type="match status" value="1"/>
</dbReference>
<reference evidence="16" key="1">
    <citation type="submission" date="2010-05" db="EMBL/GenBank/DDBJ databases">
        <title>The draft genome of Desulfonatronospira thiodismutans ASO3-1.</title>
        <authorList>
            <consortium name="US DOE Joint Genome Institute (JGI-PGF)"/>
            <person name="Lucas S."/>
            <person name="Copeland A."/>
            <person name="Lapidus A."/>
            <person name="Cheng J.-F."/>
            <person name="Bruce D."/>
            <person name="Goodwin L."/>
            <person name="Pitluck S."/>
            <person name="Chertkov O."/>
            <person name="Brettin T."/>
            <person name="Detter J.C."/>
            <person name="Han C."/>
            <person name="Land M.L."/>
            <person name="Hauser L."/>
            <person name="Kyrpides N."/>
            <person name="Mikhailova N."/>
            <person name="Muyzer G."/>
            <person name="Woyke T."/>
        </authorList>
    </citation>
    <scope>NUCLEOTIDE SEQUENCE [LARGE SCALE GENOMIC DNA]</scope>
    <source>
        <strain evidence="16">ASO3-1</strain>
    </source>
</reference>
<dbReference type="RefSeq" id="WP_008870442.1">
    <property type="nucleotide sequence ID" value="NZ_ACJN02000002.1"/>
</dbReference>
<dbReference type="SUPFAM" id="SSF54211">
    <property type="entry name" value="Ribosomal protein S5 domain 2-like"/>
    <property type="match status" value="1"/>
</dbReference>
<evidence type="ECO:0000256" key="1">
    <source>
        <dbReference type="ARBA" id="ARBA00022723"/>
    </source>
</evidence>
<dbReference type="GO" id="GO:0140664">
    <property type="term" value="F:ATP-dependent DNA damage sensor activity"/>
    <property type="evidence" value="ECO:0007669"/>
    <property type="project" value="InterPro"/>
</dbReference>
<dbReference type="InterPro" id="IPR041166">
    <property type="entry name" value="Rubredoxin_2"/>
</dbReference>
<dbReference type="eggNOG" id="COG1066">
    <property type="taxonomic scope" value="Bacteria"/>
</dbReference>
<feature type="domain" description="RecA family profile 1" evidence="15">
    <location>
        <begin position="62"/>
        <end position="212"/>
    </location>
</feature>
<dbReference type="GO" id="GO:0016787">
    <property type="term" value="F:hydrolase activity"/>
    <property type="evidence" value="ECO:0007669"/>
    <property type="project" value="UniProtKB-KW"/>
</dbReference>
<keyword evidence="2 11" id="KW-0547">Nucleotide-binding</keyword>
<protein>
    <recommendedName>
        <fullName evidence="11 12">DNA repair protein RadA</fullName>
    </recommendedName>
</protein>
<keyword evidence="8 11" id="KW-0346">Stress response</keyword>
<evidence type="ECO:0000256" key="12">
    <source>
        <dbReference type="NCBIfam" id="TIGR00416"/>
    </source>
</evidence>
<feature type="binding site" evidence="11">
    <location>
        <begin position="91"/>
        <end position="98"/>
    </location>
    <ligand>
        <name>ATP</name>
        <dbReference type="ChEBI" id="CHEBI:30616"/>
    </ligand>
</feature>
<name>D6SQV2_9BACT</name>
<dbReference type="PANTHER" id="PTHR32472:SF10">
    <property type="entry name" value="DNA REPAIR PROTEIN RADA-LIKE PROTEIN"/>
    <property type="match status" value="1"/>
</dbReference>
<keyword evidence="4 13" id="KW-0863">Zinc-finger</keyword>
<dbReference type="InterPro" id="IPR003593">
    <property type="entry name" value="AAA+_ATPase"/>
</dbReference>
<dbReference type="InterPro" id="IPR004504">
    <property type="entry name" value="DNA_repair_RadA"/>
</dbReference>
<evidence type="ECO:0000256" key="7">
    <source>
        <dbReference type="ARBA" id="ARBA00022840"/>
    </source>
</evidence>
<evidence type="ECO:0000256" key="10">
    <source>
        <dbReference type="ARBA" id="ARBA00023204"/>
    </source>
</evidence>
<keyword evidence="5" id="KW-0378">Hydrolase</keyword>
<dbReference type="Proteomes" id="UP000005496">
    <property type="component" value="Unassembled WGS sequence"/>
</dbReference>
<dbReference type="PROSITE" id="PS50162">
    <property type="entry name" value="RECA_2"/>
    <property type="match status" value="1"/>
</dbReference>
<dbReference type="InterPro" id="IPR020568">
    <property type="entry name" value="Ribosomal_Su5_D2-typ_SF"/>
</dbReference>
<feature type="region of interest" description="Lon-protease-like" evidence="11">
    <location>
        <begin position="348"/>
        <end position="448"/>
    </location>
</feature>
<dbReference type="InterPro" id="IPR014721">
    <property type="entry name" value="Ribsml_uS5_D2-typ_fold_subgr"/>
</dbReference>
<keyword evidence="3 11" id="KW-0227">DNA damage</keyword>
<dbReference type="GO" id="GO:0008270">
    <property type="term" value="F:zinc ion binding"/>
    <property type="evidence" value="ECO:0007669"/>
    <property type="project" value="UniProtKB-KW"/>
</dbReference>
<dbReference type="OrthoDB" id="9803906at2"/>
<dbReference type="MEROPS" id="S16.A04"/>
<evidence type="ECO:0000256" key="2">
    <source>
        <dbReference type="ARBA" id="ARBA00022741"/>
    </source>
</evidence>
<dbReference type="EMBL" id="ACJN02000002">
    <property type="protein sequence ID" value="EFI35128.1"/>
    <property type="molecule type" value="Genomic_DNA"/>
</dbReference>
<dbReference type="GO" id="GO:0003684">
    <property type="term" value="F:damaged DNA binding"/>
    <property type="evidence" value="ECO:0007669"/>
    <property type="project" value="InterPro"/>
</dbReference>
<evidence type="ECO:0000256" key="6">
    <source>
        <dbReference type="ARBA" id="ARBA00022833"/>
    </source>
</evidence>
<feature type="region of interest" description="Disordered" evidence="14">
    <location>
        <begin position="35"/>
        <end position="58"/>
    </location>
</feature>
<accession>D6SQV2</accession>
<keyword evidence="17" id="KW-1185">Reference proteome</keyword>
<dbReference type="HAMAP" id="MF_01498">
    <property type="entry name" value="RadA_bact"/>
    <property type="match status" value="1"/>
</dbReference>
<dbReference type="NCBIfam" id="TIGR00416">
    <property type="entry name" value="sms"/>
    <property type="match status" value="1"/>
</dbReference>
<evidence type="ECO:0000256" key="8">
    <source>
        <dbReference type="ARBA" id="ARBA00023016"/>
    </source>
</evidence>
<evidence type="ECO:0000256" key="13">
    <source>
        <dbReference type="RuleBase" id="RU003555"/>
    </source>
</evidence>
<dbReference type="SMART" id="SM00382">
    <property type="entry name" value="AAA"/>
    <property type="match status" value="1"/>
</dbReference>
<dbReference type="GO" id="GO:0005829">
    <property type="term" value="C:cytosol"/>
    <property type="evidence" value="ECO:0007669"/>
    <property type="project" value="TreeGrafter"/>
</dbReference>
<dbReference type="SUPFAM" id="SSF52540">
    <property type="entry name" value="P-loop containing nucleoside triphosphate hydrolases"/>
    <property type="match status" value="1"/>
</dbReference>